<sequence length="110" mass="12541">MNRTGALVIVDMRRDRYVLKRGYNEWPDEPLIRKFGARLEGKAPHFGCVSSEELDNASRQKLLTITIVNPMKLTREPDFRKAFEVQMLFAVQVRPLGGSLLIPDPGEART</sequence>
<dbReference type="WBParaSite" id="ASIM_0001948101-mRNA-1">
    <property type="protein sequence ID" value="ASIM_0001948101-mRNA-1"/>
    <property type="gene ID" value="ASIM_0001948101"/>
</dbReference>
<name>A0A0M3KES3_ANISI</name>
<reference evidence="3" key="1">
    <citation type="submission" date="2017-02" db="UniProtKB">
        <authorList>
            <consortium name="WormBaseParasite"/>
        </authorList>
    </citation>
    <scope>IDENTIFICATION</scope>
</reference>
<reference evidence="1 2" key="2">
    <citation type="submission" date="2018-11" db="EMBL/GenBank/DDBJ databases">
        <authorList>
            <consortium name="Pathogen Informatics"/>
        </authorList>
    </citation>
    <scope>NUCLEOTIDE SEQUENCE [LARGE SCALE GENOMIC DNA]</scope>
</reference>
<dbReference type="AlphaFoldDB" id="A0A0M3KES3"/>
<organism evidence="3">
    <name type="scientific">Anisakis simplex</name>
    <name type="common">Herring worm</name>
    <dbReference type="NCBI Taxonomy" id="6269"/>
    <lineage>
        <taxon>Eukaryota</taxon>
        <taxon>Metazoa</taxon>
        <taxon>Ecdysozoa</taxon>
        <taxon>Nematoda</taxon>
        <taxon>Chromadorea</taxon>
        <taxon>Rhabditida</taxon>
        <taxon>Spirurina</taxon>
        <taxon>Ascaridomorpha</taxon>
        <taxon>Ascaridoidea</taxon>
        <taxon>Anisakidae</taxon>
        <taxon>Anisakis</taxon>
        <taxon>Anisakis simplex complex</taxon>
    </lineage>
</organism>
<evidence type="ECO:0000313" key="1">
    <source>
        <dbReference type="EMBL" id="VDK66528.1"/>
    </source>
</evidence>
<dbReference type="Proteomes" id="UP000267096">
    <property type="component" value="Unassembled WGS sequence"/>
</dbReference>
<evidence type="ECO:0000313" key="2">
    <source>
        <dbReference type="Proteomes" id="UP000267096"/>
    </source>
</evidence>
<protein>
    <submittedName>
        <fullName evidence="3">Dehydrogenase</fullName>
    </submittedName>
</protein>
<accession>A0A0M3KES3</accession>
<evidence type="ECO:0000313" key="3">
    <source>
        <dbReference type="WBParaSite" id="ASIM_0001948101-mRNA-1"/>
    </source>
</evidence>
<keyword evidence="2" id="KW-1185">Reference proteome</keyword>
<dbReference type="EMBL" id="UYRR01036223">
    <property type="protein sequence ID" value="VDK66528.1"/>
    <property type="molecule type" value="Genomic_DNA"/>
</dbReference>
<proteinExistence type="predicted"/>
<gene>
    <name evidence="1" type="ORF">ASIM_LOCUS18871</name>
</gene>